<feature type="transmembrane region" description="Helical" evidence="1">
    <location>
        <begin position="9"/>
        <end position="29"/>
    </location>
</feature>
<keyword evidence="1" id="KW-1133">Transmembrane helix</keyword>
<evidence type="ECO:0000313" key="2">
    <source>
        <dbReference type="EMBL" id="OHA61708.1"/>
    </source>
</evidence>
<feature type="transmembrane region" description="Helical" evidence="1">
    <location>
        <begin position="92"/>
        <end position="114"/>
    </location>
</feature>
<dbReference type="STRING" id="1802443.A2117_00725"/>
<dbReference type="EMBL" id="MHTO01000028">
    <property type="protein sequence ID" value="OHA61708.1"/>
    <property type="molecule type" value="Genomic_DNA"/>
</dbReference>
<keyword evidence="1" id="KW-0472">Membrane</keyword>
<name>A0A1G2QMJ7_9BACT</name>
<dbReference type="AlphaFoldDB" id="A0A1G2QMJ7"/>
<gene>
    <name evidence="2" type="ORF">A2117_00725</name>
</gene>
<dbReference type="Proteomes" id="UP000179245">
    <property type="component" value="Unassembled WGS sequence"/>
</dbReference>
<evidence type="ECO:0000256" key="1">
    <source>
        <dbReference type="SAM" id="Phobius"/>
    </source>
</evidence>
<keyword evidence="1" id="KW-0812">Transmembrane</keyword>
<comment type="caution">
    <text evidence="2">The sequence shown here is derived from an EMBL/GenBank/DDBJ whole genome shotgun (WGS) entry which is preliminary data.</text>
</comment>
<evidence type="ECO:0000313" key="3">
    <source>
        <dbReference type="Proteomes" id="UP000179245"/>
    </source>
</evidence>
<accession>A0A1G2QMJ7</accession>
<sequence>MFSKVQKILGLVLLTAGLAIIVWGLYYSFQIFTAKVQPPEIFVLPLQEKTSPVKSSANSLLGGLMSIDIEKVMGSEIQKILPADYLPRLLNLLSWSVFSGILFFGGSQMASLGIKLMK</sequence>
<protein>
    <submittedName>
        <fullName evidence="2">Uncharacterized protein</fullName>
    </submittedName>
</protein>
<reference evidence="2 3" key="1">
    <citation type="journal article" date="2016" name="Nat. Commun.">
        <title>Thousands of microbial genomes shed light on interconnected biogeochemical processes in an aquifer system.</title>
        <authorList>
            <person name="Anantharaman K."/>
            <person name="Brown C.T."/>
            <person name="Hug L.A."/>
            <person name="Sharon I."/>
            <person name="Castelle C.J."/>
            <person name="Probst A.J."/>
            <person name="Thomas B.C."/>
            <person name="Singh A."/>
            <person name="Wilkins M.J."/>
            <person name="Karaoz U."/>
            <person name="Brodie E.L."/>
            <person name="Williams K.H."/>
            <person name="Hubbard S.S."/>
            <person name="Banfield J.F."/>
        </authorList>
    </citation>
    <scope>NUCLEOTIDE SEQUENCE [LARGE SCALE GENOMIC DNA]</scope>
</reference>
<proteinExistence type="predicted"/>
<organism evidence="2 3">
    <name type="scientific">Candidatus Wildermuthbacteria bacterium GWA2_46_15</name>
    <dbReference type="NCBI Taxonomy" id="1802443"/>
    <lineage>
        <taxon>Bacteria</taxon>
        <taxon>Candidatus Wildermuthiibacteriota</taxon>
    </lineage>
</organism>